<comment type="caution">
    <text evidence="2">The sequence shown here is derived from an EMBL/GenBank/DDBJ whole genome shotgun (WGS) entry which is preliminary data.</text>
</comment>
<protein>
    <submittedName>
        <fullName evidence="2">Uncharacterized protein</fullName>
    </submittedName>
</protein>
<keyword evidence="1" id="KW-0812">Transmembrane</keyword>
<dbReference type="AlphaFoldDB" id="A0A519BK92"/>
<reference evidence="2 3" key="1">
    <citation type="journal article" date="2019" name="ISME J.">
        <title>Insights into ecological role of a new deltaproteobacterial order Candidatus Acidulodesulfobacterales by metagenomics and metatranscriptomics.</title>
        <authorList>
            <person name="Tan S."/>
            <person name="Liu J."/>
            <person name="Fang Y."/>
            <person name="Hedlund B.P."/>
            <person name="Lian Z.H."/>
            <person name="Huang L.Y."/>
            <person name="Li J.T."/>
            <person name="Huang L.N."/>
            <person name="Li W.J."/>
            <person name="Jiang H.C."/>
            <person name="Dong H.L."/>
            <person name="Shu W.S."/>
        </authorList>
    </citation>
    <scope>NUCLEOTIDE SEQUENCE [LARGE SCALE GENOMIC DNA]</scope>
    <source>
        <strain evidence="2">AP1</strain>
    </source>
</reference>
<organism evidence="2 3">
    <name type="scientific">Candidatus Acididesulfobacter diazotrophicus</name>
    <dbReference type="NCBI Taxonomy" id="2597226"/>
    <lineage>
        <taxon>Bacteria</taxon>
        <taxon>Deltaproteobacteria</taxon>
        <taxon>Candidatus Acidulodesulfobacterales</taxon>
        <taxon>Candidatus Acididesulfobacter</taxon>
    </lineage>
</organism>
<proteinExistence type="predicted"/>
<name>A0A519BK92_9DELT</name>
<gene>
    <name evidence="2" type="ORF">EVG15_09740</name>
</gene>
<dbReference type="Proteomes" id="UP000319296">
    <property type="component" value="Unassembled WGS sequence"/>
</dbReference>
<dbReference type="EMBL" id="SGBB01000025">
    <property type="protein sequence ID" value="RZD17688.1"/>
    <property type="molecule type" value="Genomic_DNA"/>
</dbReference>
<accession>A0A519BK92</accession>
<evidence type="ECO:0000256" key="1">
    <source>
        <dbReference type="SAM" id="Phobius"/>
    </source>
</evidence>
<keyword evidence="1" id="KW-0472">Membrane</keyword>
<feature type="transmembrane region" description="Helical" evidence="1">
    <location>
        <begin position="77"/>
        <end position="96"/>
    </location>
</feature>
<evidence type="ECO:0000313" key="2">
    <source>
        <dbReference type="EMBL" id="RZD17688.1"/>
    </source>
</evidence>
<sequence length="111" mass="13193">MSSAEKILDEEHDIIPESLNVFDYKNSIDPIAEPPELLKIFKVSTLMVEFSIFSLYIIFSIYFGINQEKITCTYLEILFLIFIVLLNFYLNGFFGWKQYHNRLNKLRDKLK</sequence>
<feature type="transmembrane region" description="Helical" evidence="1">
    <location>
        <begin position="46"/>
        <end position="65"/>
    </location>
</feature>
<evidence type="ECO:0000313" key="3">
    <source>
        <dbReference type="Proteomes" id="UP000319296"/>
    </source>
</evidence>
<keyword evidence="1" id="KW-1133">Transmembrane helix</keyword>